<reference evidence="6 7" key="1">
    <citation type="submission" date="2017-06" db="EMBL/GenBank/DDBJ databases">
        <authorList>
            <person name="Kim H.J."/>
            <person name="Triplett B.A."/>
        </authorList>
    </citation>
    <scope>NUCLEOTIDE SEQUENCE [LARGE SCALE GENOMIC DNA]</scope>
    <source>
        <strain evidence="6 7">U15</strain>
    </source>
</reference>
<keyword evidence="3" id="KW-0732">Signal</keyword>
<feature type="region of interest" description="Disordered" evidence="4">
    <location>
        <begin position="1"/>
        <end position="23"/>
    </location>
</feature>
<dbReference type="InterPro" id="IPR050909">
    <property type="entry name" value="Bact_Autotransporter_VF"/>
</dbReference>
<evidence type="ECO:0000259" key="5">
    <source>
        <dbReference type="SMART" id="SM00912"/>
    </source>
</evidence>
<feature type="compositionally biased region" description="Polar residues" evidence="4">
    <location>
        <begin position="1828"/>
        <end position="1839"/>
    </location>
</feature>
<organism evidence="6 7">
    <name type="scientific">Noviherbaspirillum humi</name>
    <dbReference type="NCBI Taxonomy" id="1688639"/>
    <lineage>
        <taxon>Bacteria</taxon>
        <taxon>Pseudomonadati</taxon>
        <taxon>Pseudomonadota</taxon>
        <taxon>Betaproteobacteria</taxon>
        <taxon>Burkholderiales</taxon>
        <taxon>Oxalobacteraceae</taxon>
        <taxon>Noviherbaspirillum</taxon>
    </lineage>
</organism>
<dbReference type="Gene3D" id="2.160.20.10">
    <property type="entry name" value="Single-stranded right-handed beta-helix, Pectin lyase-like"/>
    <property type="match status" value="2"/>
</dbReference>
<feature type="domain" description="Filamentous haemagglutinin FhaB/tRNA nuclease CdiA-like TPS" evidence="5">
    <location>
        <begin position="74"/>
        <end position="186"/>
    </location>
</feature>
<evidence type="ECO:0000313" key="7">
    <source>
        <dbReference type="Proteomes" id="UP000198284"/>
    </source>
</evidence>
<evidence type="ECO:0000256" key="2">
    <source>
        <dbReference type="ARBA" id="ARBA00022525"/>
    </source>
</evidence>
<evidence type="ECO:0000313" key="6">
    <source>
        <dbReference type="EMBL" id="SNS54399.1"/>
    </source>
</evidence>
<dbReference type="PANTHER" id="PTHR12338">
    <property type="entry name" value="AUTOTRANSPORTER"/>
    <property type="match status" value="1"/>
</dbReference>
<name>A0A239FBX6_9BURK</name>
<dbReference type="SMART" id="SM00912">
    <property type="entry name" value="Haemagg_act"/>
    <property type="match status" value="1"/>
</dbReference>
<dbReference type="EMBL" id="FZOT01000003">
    <property type="protein sequence ID" value="SNS54399.1"/>
    <property type="molecule type" value="Genomic_DNA"/>
</dbReference>
<protein>
    <submittedName>
        <fullName evidence="6">Filamentous hemagglutinin family N-terminal domain-containing protein</fullName>
    </submittedName>
</protein>
<dbReference type="PANTHER" id="PTHR12338:SF8">
    <property type="entry name" value="HEME_HEMOPEXIN-BINDING PROTEIN"/>
    <property type="match status" value="1"/>
</dbReference>
<dbReference type="InterPro" id="IPR041286">
    <property type="entry name" value="MBG_2"/>
</dbReference>
<keyword evidence="2" id="KW-0964">Secreted</keyword>
<dbReference type="GO" id="GO:0005576">
    <property type="term" value="C:extracellular region"/>
    <property type="evidence" value="ECO:0007669"/>
    <property type="project" value="UniProtKB-SubCell"/>
</dbReference>
<dbReference type="InterPro" id="IPR043710">
    <property type="entry name" value="DUF5650"/>
</dbReference>
<keyword evidence="7" id="KW-1185">Reference proteome</keyword>
<gene>
    <name evidence="6" type="ORF">SAMN06265795_103288</name>
</gene>
<dbReference type="InterPro" id="IPR011050">
    <property type="entry name" value="Pectin_lyase_fold/virulence"/>
</dbReference>
<dbReference type="Gene3D" id="3.30.160.710">
    <property type="match status" value="1"/>
</dbReference>
<comment type="subcellular location">
    <subcellularLocation>
        <location evidence="1">Secreted</location>
    </subcellularLocation>
</comment>
<accession>A0A239FBX6</accession>
<feature type="region of interest" description="Disordered" evidence="4">
    <location>
        <begin position="1725"/>
        <end position="1781"/>
    </location>
</feature>
<feature type="compositionally biased region" description="Pro residues" evidence="4">
    <location>
        <begin position="1727"/>
        <end position="1781"/>
    </location>
</feature>
<dbReference type="NCBIfam" id="TIGR01901">
    <property type="entry name" value="adhes_NPXG"/>
    <property type="match status" value="1"/>
</dbReference>
<feature type="compositionally biased region" description="Polar residues" evidence="4">
    <location>
        <begin position="1850"/>
        <end position="1865"/>
    </location>
</feature>
<dbReference type="InterPro" id="IPR012334">
    <property type="entry name" value="Pectin_lyas_fold"/>
</dbReference>
<dbReference type="Pfam" id="PF05860">
    <property type="entry name" value="TPS"/>
    <property type="match status" value="1"/>
</dbReference>
<evidence type="ECO:0000256" key="3">
    <source>
        <dbReference type="ARBA" id="ARBA00022729"/>
    </source>
</evidence>
<feature type="compositionally biased region" description="Low complexity" evidence="4">
    <location>
        <begin position="1866"/>
        <end position="1885"/>
    </location>
</feature>
<proteinExistence type="predicted"/>
<dbReference type="SUPFAM" id="SSF51126">
    <property type="entry name" value="Pectin lyase-like"/>
    <property type="match status" value="1"/>
</dbReference>
<dbReference type="Pfam" id="PF18888">
    <property type="entry name" value="DUF5650"/>
    <property type="match status" value="12"/>
</dbReference>
<dbReference type="InterPro" id="IPR008638">
    <property type="entry name" value="FhaB/CdiA-like_TPS"/>
</dbReference>
<evidence type="ECO:0000256" key="1">
    <source>
        <dbReference type="ARBA" id="ARBA00004613"/>
    </source>
</evidence>
<dbReference type="Proteomes" id="UP000198284">
    <property type="component" value="Unassembled WGS sequence"/>
</dbReference>
<evidence type="ECO:0000256" key="4">
    <source>
        <dbReference type="SAM" id="MobiDB-lite"/>
    </source>
</evidence>
<feature type="region of interest" description="Disordered" evidence="4">
    <location>
        <begin position="1824"/>
        <end position="1891"/>
    </location>
</feature>
<sequence>MQTPAEKYGQPSKTHTSPRQKEKRPVLRMRLGRTRLTLVWRPRKLPSILWRRLLLRAFVGLFGVTNIVQAQVASNALPTGGQVSAGSASIAQTGSAMTVTQSTPKAILNWNSFDIGPSASVTFNQPSRDAVALNRVVGISPSQIHGQLNANGQVFLVNPQGILFGPTAQVNVGGLAASTMAIADADFMSGNYRFERNGSTASVVNQGKLTAADAGYIALLAPEVINEGVITARLGTVAMAAGEAISLDFRGDGVLGVTVDPSTVKTLVENRQMVIAEGGTVYLSAKAAGALGGVMVSNSGTVKATSLVNRGGMIRLEANGGVIDNSGTLSTAGEAGAAGGRIEVANRADADRPVGVLVHTGTLSADGNGTAGGTIALKLDRMLSAGRISAAGIKGGLIDVQLTSDLMETSAATLSVNGIDQAGGITVQSSGGRLFTSGRYEAIGRTGGSIDVLGQDIALNAATLDAAGRQQGGTIRIGGDWQGSGDVQRAQSTYVTHASSIRADATEQGNGGRVVVWSDGKTSFYGSVSARGGKDGGNGGMMEVSGKQQLIFGGKADAGATQGEKGLLLLDPKNITIDSTGSGVAAFDLLDPHPQDNTYLGEWQAKVLPNDNIVLTKGYDNFAATRAGAVYLFDGKTGALISLLTGSKPFDWVGRSGRVWVLQNGNFVVGSNYWGNGTATRAGAATWGSAVTGVSGIVSSTNSLVGTQTKDRVSEDGITVLANGNYVVQSGYWANGTATQAGASTWGNGATGISGVVSSTNSLVGSQANDRVGAQAIAALSNGNYVVPNYLWANGTATQAGAVTWANGGIGISGLISSTNSLVGAQANDQVGADGVKLLSNGNYVVASPFWSNGTATNAGAVTWGNGAAGISGVVSSTNSLVGGQTNDQVGYINKITALANGNYVVASPTWANGTATNAGSATWGNGATGTSGMVSAANSLVGSQPGDQVSYQGIATLSNGNYVVISPFWANGTATSAGAVTWANSATGISGLVSSTNSLVGTQPNDQVGWAGITPLANGNYVVASRFWANGTVTNAGAATWGSGTAGIIGVISPTNSWVGSQADDQVSSDGIMALANGNYVVVSANWANGAAVNAGAATWGDGVVGSSGVVSVANSLIGGQAGDQVGTQGVTALSNGNYVVHSPLWTNFTTTNAGAATWGNGATGTSGVVSAANSLVGTHADDYVSSYGITALNNGNYVVNSALWANGTATRAGAVTWGNGATGTSGVISGANSLVGLQSDDWVGGQGVTALNNGNYVVRSVNWTNGTATLAGAVTWGNGTAGIKGAVSGANSLIGTQATDRVGAYGITVLGNGNYVVRSPFWSNGTVTQAGAVTWGNGAGGTSGAVSGANSLTGTYAYDTIGDANAIYTLSNGNLLVVASNAQVGTHPGAGRAIIAVPRVQNLAYADFPNYDVTLAPSAITSVTSTGTAVLLQASNDITINSPLITSGGGNGGNMTFQAGGSINLNADIVTDNGNITLIANDKLSSGVVDSNQGPGAATINMANGTVLNAGSGDVLIKLDDGAGKTNSAYGNMTLEQVQGGTITATTPSGSNIILNGTLTATGSGNSVVLAAGGNFINNAGASAINPGPGHYLVYSQSPLTNTNGGLNALPLYNKTYAANPPTSIANSSNLLVYSLAPVLTFTADDASQPYGSPTPTLTYSVTGLVNGDGLGMATSGAPALSTTASTNSSPGNYSINIAQGTLTSELGYNLAFTPGTLTVVAAPTPTPTPAPTPTPTPVPAPTPTPAPAPAPTPAPTPTPTPVSTPAPTSTPAPAPALIPAPIPATVPVPKLAPPLENTQVLPNISVPPAQTLLQFISLHSEPKSETPTASNVSAPPTAQGGGIPSVPAQSVTIPSIPAQSERSIPSIPGGSSSSSYSITSPGRPASAVEPADRLTQICFSTITVERDPDGCIAHLATKIPNGRNDGQPGSGKCSVAENVTARRFDGSPLPAWVQFDPKTISFSAINPPPGALPLLVEIGFQYASKGQAIIHTLLEKCSDD</sequence>
<dbReference type="Pfam" id="PF18676">
    <property type="entry name" value="MBG_2"/>
    <property type="match status" value="1"/>
</dbReference>